<dbReference type="Gene3D" id="1.10.10.10">
    <property type="entry name" value="Winged helix-like DNA-binding domain superfamily/Winged helix DNA-binding domain"/>
    <property type="match status" value="2"/>
</dbReference>
<dbReference type="InterPro" id="IPR007432">
    <property type="entry name" value="DUF480"/>
</dbReference>
<dbReference type="InterPro" id="IPR036388">
    <property type="entry name" value="WH-like_DNA-bd_sf"/>
</dbReference>
<dbReference type="Pfam" id="PF04337">
    <property type="entry name" value="DUF480"/>
    <property type="match status" value="1"/>
</dbReference>
<dbReference type="RefSeq" id="WP_028461189.1">
    <property type="nucleotide sequence ID" value="NZ_FSRO01000001.1"/>
</dbReference>
<organism evidence="2 3">
    <name type="scientific">Nitrosomonas cryotolerans ATCC 49181</name>
    <dbReference type="NCBI Taxonomy" id="1131553"/>
    <lineage>
        <taxon>Bacteria</taxon>
        <taxon>Pseudomonadati</taxon>
        <taxon>Pseudomonadota</taxon>
        <taxon>Betaproteobacteria</taxon>
        <taxon>Nitrosomonadales</taxon>
        <taxon>Nitrosomonadaceae</taxon>
        <taxon>Nitrosomonas</taxon>
    </lineage>
</organism>
<evidence type="ECO:0000313" key="3">
    <source>
        <dbReference type="Proteomes" id="UP000185062"/>
    </source>
</evidence>
<dbReference type="STRING" id="44575.SAMN05216419_10604"/>
<keyword evidence="3" id="KW-1185">Reference proteome</keyword>
<accession>A0A1N6I073</accession>
<proteinExistence type="inferred from homology"/>
<dbReference type="PANTHER" id="PTHR38768">
    <property type="entry name" value="UPF0502 PROTEIN YCEH"/>
    <property type="match status" value="1"/>
</dbReference>
<protein>
    <submittedName>
        <fullName evidence="2">Uncharacterized protein</fullName>
    </submittedName>
</protein>
<evidence type="ECO:0000256" key="1">
    <source>
        <dbReference type="HAMAP-Rule" id="MF_01584"/>
    </source>
</evidence>
<comment type="similarity">
    <text evidence="1">Belongs to the UPF0502 family.</text>
</comment>
<dbReference type="PANTHER" id="PTHR38768:SF1">
    <property type="entry name" value="UPF0502 PROTEIN YCEH"/>
    <property type="match status" value="1"/>
</dbReference>
<evidence type="ECO:0000313" key="2">
    <source>
        <dbReference type="EMBL" id="SIO25432.1"/>
    </source>
</evidence>
<sequence>MTICSALPVLSLLETRVLAVLAEKQYTVPDTYPLTLNTLVTGCNQRTSRDPIMNASQVEIQIAIDNLKHMSLVIESSGGRAARFAHNLKPVLQIPIQSAALMTTLMLRGPQTAGELRINSERLHKFADISSVESFLAELAERTAGALVMELPRQPGSRENRWMHLLSGTSGIEEYKMMMTQTADPVIAIDEIAVLKADMARLSSEVSALRKIIAKLCTELDITIDD</sequence>
<dbReference type="EMBL" id="FSRO01000001">
    <property type="protein sequence ID" value="SIO25432.1"/>
    <property type="molecule type" value="Genomic_DNA"/>
</dbReference>
<dbReference type="InterPro" id="IPR036390">
    <property type="entry name" value="WH_DNA-bd_sf"/>
</dbReference>
<dbReference type="SUPFAM" id="SSF46785">
    <property type="entry name" value="Winged helix' DNA-binding domain"/>
    <property type="match status" value="2"/>
</dbReference>
<dbReference type="AlphaFoldDB" id="A0A1N6I073"/>
<dbReference type="Proteomes" id="UP000185062">
    <property type="component" value="Unassembled WGS sequence"/>
</dbReference>
<reference evidence="2 3" key="1">
    <citation type="submission" date="2016-12" db="EMBL/GenBank/DDBJ databases">
        <authorList>
            <person name="Song W.-J."/>
            <person name="Kurnit D.M."/>
        </authorList>
    </citation>
    <scope>NUCLEOTIDE SEQUENCE [LARGE SCALE GENOMIC DNA]</scope>
    <source>
        <strain evidence="2 3">ATCC 49181</strain>
    </source>
</reference>
<dbReference type="HAMAP" id="MF_01584">
    <property type="entry name" value="UPF0502"/>
    <property type="match status" value="1"/>
</dbReference>
<gene>
    <name evidence="2" type="ORF">SAMN02743940_1466</name>
</gene>
<dbReference type="eggNOG" id="COG3132">
    <property type="taxonomic scope" value="Bacteria"/>
</dbReference>
<name>A0A1N6I073_9PROT</name>